<organism evidence="1 2">
    <name type="scientific">Undibacterium hunanense</name>
    <dbReference type="NCBI Taxonomy" id="2762292"/>
    <lineage>
        <taxon>Bacteria</taxon>
        <taxon>Pseudomonadati</taxon>
        <taxon>Pseudomonadota</taxon>
        <taxon>Betaproteobacteria</taxon>
        <taxon>Burkholderiales</taxon>
        <taxon>Oxalobacteraceae</taxon>
        <taxon>Undibacterium</taxon>
    </lineage>
</organism>
<comment type="caution">
    <text evidence="1">The sequence shown here is derived from an EMBL/GenBank/DDBJ whole genome shotgun (WGS) entry which is preliminary data.</text>
</comment>
<dbReference type="RefSeq" id="WP_186948285.1">
    <property type="nucleotide sequence ID" value="NZ_JACOGF010000008.1"/>
</dbReference>
<proteinExistence type="predicted"/>
<dbReference type="Proteomes" id="UP000650424">
    <property type="component" value="Unassembled WGS sequence"/>
</dbReference>
<name>A0ABR6ZT32_9BURK</name>
<keyword evidence="2" id="KW-1185">Reference proteome</keyword>
<gene>
    <name evidence="1" type="ORF">H8L32_16090</name>
</gene>
<sequence>MAGVIGTKDLMWRAIFKTEMDSVLSGPLGSYPDRDEFQIARMLVWVYYLDGDERALQLSKANGIFPAIQADIPKVEVMASRVSGENTKVIGISIKPDGSTIYTCRQDDHEDSIDIVRTVAGRLMLR</sequence>
<dbReference type="EMBL" id="JACOGF010000008">
    <property type="protein sequence ID" value="MBC3919012.1"/>
    <property type="molecule type" value="Genomic_DNA"/>
</dbReference>
<protein>
    <submittedName>
        <fullName evidence="1">Uncharacterized protein</fullName>
    </submittedName>
</protein>
<accession>A0ABR6ZT32</accession>
<evidence type="ECO:0000313" key="1">
    <source>
        <dbReference type="EMBL" id="MBC3919012.1"/>
    </source>
</evidence>
<evidence type="ECO:0000313" key="2">
    <source>
        <dbReference type="Proteomes" id="UP000650424"/>
    </source>
</evidence>
<reference evidence="1 2" key="1">
    <citation type="submission" date="2020-08" db="EMBL/GenBank/DDBJ databases">
        <title>Novel species isolated from subtropical streams in China.</title>
        <authorList>
            <person name="Lu H."/>
        </authorList>
    </citation>
    <scope>NUCLEOTIDE SEQUENCE [LARGE SCALE GENOMIC DNA]</scope>
    <source>
        <strain evidence="1 2">CY18W</strain>
    </source>
</reference>